<evidence type="ECO:0000256" key="1">
    <source>
        <dbReference type="ARBA" id="ARBA00004651"/>
    </source>
</evidence>
<keyword evidence="3" id="KW-1003">Cell membrane</keyword>
<feature type="transmembrane region" description="Helical" evidence="8">
    <location>
        <begin position="368"/>
        <end position="386"/>
    </location>
</feature>
<evidence type="ECO:0000313" key="10">
    <source>
        <dbReference type="EMBL" id="MDT9593340.1"/>
    </source>
</evidence>
<evidence type="ECO:0000259" key="9">
    <source>
        <dbReference type="Pfam" id="PF00361"/>
    </source>
</evidence>
<evidence type="ECO:0000256" key="2">
    <source>
        <dbReference type="ARBA" id="ARBA00005346"/>
    </source>
</evidence>
<evidence type="ECO:0000256" key="5">
    <source>
        <dbReference type="ARBA" id="ARBA00022989"/>
    </source>
</evidence>
<evidence type="ECO:0000256" key="6">
    <source>
        <dbReference type="ARBA" id="ARBA00023136"/>
    </source>
</evidence>
<dbReference type="NCBIfam" id="NF009308">
    <property type="entry name" value="PRK12665.1"/>
    <property type="match status" value="1"/>
</dbReference>
<proteinExistence type="inferred from homology"/>
<feature type="transmembrane region" description="Helical" evidence="8">
    <location>
        <begin position="31"/>
        <end position="51"/>
    </location>
</feature>
<feature type="transmembrane region" description="Helical" evidence="8">
    <location>
        <begin position="326"/>
        <end position="347"/>
    </location>
</feature>
<feature type="transmembrane region" description="Helical" evidence="8">
    <location>
        <begin position="207"/>
        <end position="231"/>
    </location>
</feature>
<evidence type="ECO:0000256" key="3">
    <source>
        <dbReference type="ARBA" id="ARBA00022475"/>
    </source>
</evidence>
<evidence type="ECO:0000256" key="7">
    <source>
        <dbReference type="RuleBase" id="RU000320"/>
    </source>
</evidence>
<keyword evidence="6 8" id="KW-0472">Membrane</keyword>
<feature type="transmembrane region" description="Helical" evidence="8">
    <location>
        <begin position="271"/>
        <end position="292"/>
    </location>
</feature>
<organism evidence="10 11">
    <name type="scientific">Nocardioides imazamoxiresistens</name>
    <dbReference type="NCBI Taxonomy" id="3231893"/>
    <lineage>
        <taxon>Bacteria</taxon>
        <taxon>Bacillati</taxon>
        <taxon>Actinomycetota</taxon>
        <taxon>Actinomycetes</taxon>
        <taxon>Propionibacteriales</taxon>
        <taxon>Nocardioidaceae</taxon>
        <taxon>Nocardioides</taxon>
    </lineage>
</organism>
<keyword evidence="11" id="KW-1185">Reference proteome</keyword>
<feature type="transmembrane region" description="Helical" evidence="8">
    <location>
        <begin position="406"/>
        <end position="426"/>
    </location>
</feature>
<feature type="transmembrane region" description="Helical" evidence="8">
    <location>
        <begin position="109"/>
        <end position="129"/>
    </location>
</feature>
<comment type="subcellular location">
    <subcellularLocation>
        <location evidence="1">Cell membrane</location>
        <topology evidence="1">Multi-pass membrane protein</topology>
    </subcellularLocation>
    <subcellularLocation>
        <location evidence="7">Membrane</location>
        <topology evidence="7">Multi-pass membrane protein</topology>
    </subcellularLocation>
</comment>
<feature type="transmembrane region" description="Helical" evidence="8">
    <location>
        <begin position="164"/>
        <end position="187"/>
    </location>
</feature>
<sequence length="563" mass="59008">MTSLVPLPVLLPLLGAGLALMLSRRPGAQRAVTFVVLVAIVAIAVVLLVAADQQGPQVVWLGAWDQLGIALVADRLAALMLLVSSVVTLAVLAYSIGQGMTGDESETPVSIYHPTFLVLVAGVANAFLAGDLFNLFVSFEMLLFASYVLLTLGGTGPRVRAGTIYVVVNVTSSMLFLLSLAAVYAAVGTLNLAQIAVRVEELPDGVALTLQLLLLVTFSIKAAVFPLSLWLPDSYPTAPAPVTAVFAGLLTKVGVYAIMRLQTLLFPQSPLTDLLMVAALATMIVGILGAIAQSDIKRMLSFTLVSHIGYMIFGVALATTDGLSGAVFYIAHHITIQTALFLVLGLIERRAGSTALLRLGGLARLAPLLGVLFFIPAMNLAGIPPLSGFLGKVGLFQAGIADGSPMAYLLVAGGTLTSLLTLYAVAKTWALAFWRSPAQAHEMMKLLPSGVDPQDENGASAPHMVRHRGHVHVGSVAFDKNDVADAARVVDSDAPEKDLHQLLEEDALPSRLPGSMVVPAAALVAVSVAISFLAGPLFGFTDRAAEDLQERTPYLSSVLGEAP</sequence>
<keyword evidence="5 8" id="KW-1133">Transmembrane helix</keyword>
<accession>A0ABU3PX47</accession>
<feature type="transmembrane region" description="Helical" evidence="8">
    <location>
        <begin position="6"/>
        <end position="24"/>
    </location>
</feature>
<dbReference type="PANTHER" id="PTHR42703:SF1">
    <property type="entry name" value="NA(+)_H(+) ANTIPORTER SUBUNIT D1"/>
    <property type="match status" value="1"/>
</dbReference>
<dbReference type="Proteomes" id="UP001268542">
    <property type="component" value="Unassembled WGS sequence"/>
</dbReference>
<feature type="domain" description="NADH:quinone oxidoreductase/Mrp antiporter transmembrane" evidence="9">
    <location>
        <begin position="129"/>
        <end position="413"/>
    </location>
</feature>
<dbReference type="InterPro" id="IPR001750">
    <property type="entry name" value="ND/Mrp_TM"/>
</dbReference>
<reference evidence="10 11" key="1">
    <citation type="submission" date="2023-08" db="EMBL/GenBank/DDBJ databases">
        <title>Nocardioides seae sp. nov., a bacterium isolated from a soil.</title>
        <authorList>
            <person name="Wang X."/>
        </authorList>
    </citation>
    <scope>NUCLEOTIDE SEQUENCE [LARGE SCALE GENOMIC DNA]</scope>
    <source>
        <strain evidence="10 11">YZH12</strain>
    </source>
</reference>
<evidence type="ECO:0000313" key="11">
    <source>
        <dbReference type="Proteomes" id="UP001268542"/>
    </source>
</evidence>
<comment type="similarity">
    <text evidence="2">Belongs to the CPA3 antiporters (TC 2.A.63) subunit D family.</text>
</comment>
<dbReference type="Pfam" id="PF00361">
    <property type="entry name" value="Proton_antipo_M"/>
    <property type="match status" value="1"/>
</dbReference>
<dbReference type="InterPro" id="IPR003918">
    <property type="entry name" value="NADH_UbQ_OxRdtase"/>
</dbReference>
<feature type="transmembrane region" description="Helical" evidence="8">
    <location>
        <begin position="517"/>
        <end position="538"/>
    </location>
</feature>
<feature type="transmembrane region" description="Helical" evidence="8">
    <location>
        <begin position="238"/>
        <end position="259"/>
    </location>
</feature>
<gene>
    <name evidence="10" type="ORF">RDV89_09695</name>
</gene>
<dbReference type="EMBL" id="JAVYII010000004">
    <property type="protein sequence ID" value="MDT9593340.1"/>
    <property type="molecule type" value="Genomic_DNA"/>
</dbReference>
<dbReference type="PRINTS" id="PR01437">
    <property type="entry name" value="NUOXDRDTASE4"/>
</dbReference>
<feature type="transmembrane region" description="Helical" evidence="8">
    <location>
        <begin position="76"/>
        <end position="97"/>
    </location>
</feature>
<name>A0ABU3PX47_9ACTN</name>
<dbReference type="RefSeq" id="WP_315733190.1">
    <property type="nucleotide sequence ID" value="NZ_JAVYII010000004.1"/>
</dbReference>
<evidence type="ECO:0000256" key="4">
    <source>
        <dbReference type="ARBA" id="ARBA00022692"/>
    </source>
</evidence>
<feature type="transmembrane region" description="Helical" evidence="8">
    <location>
        <begin position="135"/>
        <end position="152"/>
    </location>
</feature>
<feature type="transmembrane region" description="Helical" evidence="8">
    <location>
        <begin position="299"/>
        <end position="320"/>
    </location>
</feature>
<comment type="caution">
    <text evidence="10">The sequence shown here is derived from an EMBL/GenBank/DDBJ whole genome shotgun (WGS) entry which is preliminary data.</text>
</comment>
<evidence type="ECO:0000256" key="8">
    <source>
        <dbReference type="SAM" id="Phobius"/>
    </source>
</evidence>
<protein>
    <submittedName>
        <fullName evidence="10">Na+/H+ antiporter subunit D</fullName>
    </submittedName>
</protein>
<keyword evidence="4 7" id="KW-0812">Transmembrane</keyword>
<dbReference type="PANTHER" id="PTHR42703">
    <property type="entry name" value="NADH DEHYDROGENASE"/>
    <property type="match status" value="1"/>
</dbReference>
<dbReference type="InterPro" id="IPR050586">
    <property type="entry name" value="CPA3_Na-H_Antiporter_D"/>
</dbReference>